<dbReference type="OrthoDB" id="8584262at2"/>
<dbReference type="PRINTS" id="PR00035">
    <property type="entry name" value="HTHGNTR"/>
</dbReference>
<dbReference type="PANTHER" id="PTHR44846">
    <property type="entry name" value="MANNOSYL-D-GLYCERATE TRANSPORT/METABOLISM SYSTEM REPRESSOR MNGR-RELATED"/>
    <property type="match status" value="1"/>
</dbReference>
<sequence length="242" mass="27232">MAGHKYAQVRDHLLRRVSDLPVGTQLPPETKLCEEYEVSRITVRRAVDELVGDGHLIREHGRGTFVSRPRYAMRHRERFVNEVTGFYTQLTRQGHTVTSEVLVQERVRAGARIAARLHTSPAADVVHLQRLRRVNGEVHHLADSYVAVERFPDLLTVDFTDHSLYAYLRAHHDILLARNEIVVSLHQSDDREAGLLGVAAGTTLLLAVSTVYDPHRKPLVHGTSTFPPSTGELSFDITAEED</sequence>
<dbReference type="Proteomes" id="UP000292452">
    <property type="component" value="Unassembled WGS sequence"/>
</dbReference>
<dbReference type="PROSITE" id="PS50949">
    <property type="entry name" value="HTH_GNTR"/>
    <property type="match status" value="1"/>
</dbReference>
<feature type="domain" description="HTH gntR-type" evidence="4">
    <location>
        <begin position="3"/>
        <end position="69"/>
    </location>
</feature>
<keyword evidence="2" id="KW-0238">DNA-binding</keyword>
<dbReference type="SUPFAM" id="SSF46785">
    <property type="entry name" value="Winged helix' DNA-binding domain"/>
    <property type="match status" value="1"/>
</dbReference>
<dbReference type="GO" id="GO:0045892">
    <property type="term" value="P:negative regulation of DNA-templated transcription"/>
    <property type="evidence" value="ECO:0007669"/>
    <property type="project" value="TreeGrafter"/>
</dbReference>
<dbReference type="SMART" id="SM00866">
    <property type="entry name" value="UTRA"/>
    <property type="match status" value="1"/>
</dbReference>
<dbReference type="InterPro" id="IPR011663">
    <property type="entry name" value="UTRA"/>
</dbReference>
<keyword evidence="3" id="KW-0804">Transcription</keyword>
<dbReference type="SMART" id="SM00345">
    <property type="entry name" value="HTH_GNTR"/>
    <property type="match status" value="1"/>
</dbReference>
<keyword evidence="1" id="KW-0805">Transcription regulation</keyword>
<name>A0A4Q9HTU1_STRKA</name>
<dbReference type="InterPro" id="IPR036388">
    <property type="entry name" value="WH-like_DNA-bd_sf"/>
</dbReference>
<keyword evidence="6" id="KW-1185">Reference proteome</keyword>
<dbReference type="AlphaFoldDB" id="A0A4Q9HTU1"/>
<organism evidence="5 6">
    <name type="scientific">Streptomyces kasugaensis</name>
    <dbReference type="NCBI Taxonomy" id="1946"/>
    <lineage>
        <taxon>Bacteria</taxon>
        <taxon>Bacillati</taxon>
        <taxon>Actinomycetota</taxon>
        <taxon>Actinomycetes</taxon>
        <taxon>Kitasatosporales</taxon>
        <taxon>Streptomycetaceae</taxon>
        <taxon>Streptomyces</taxon>
    </lineage>
</organism>
<dbReference type="InterPro" id="IPR036390">
    <property type="entry name" value="WH_DNA-bd_sf"/>
</dbReference>
<evidence type="ECO:0000313" key="5">
    <source>
        <dbReference type="EMBL" id="TBO58517.1"/>
    </source>
</evidence>
<dbReference type="GeneID" id="97373423"/>
<dbReference type="GO" id="GO:0003700">
    <property type="term" value="F:DNA-binding transcription factor activity"/>
    <property type="evidence" value="ECO:0007669"/>
    <property type="project" value="InterPro"/>
</dbReference>
<accession>A0A4Q9HTU1</accession>
<dbReference type="EMBL" id="SIXH01000134">
    <property type="protein sequence ID" value="TBO58517.1"/>
    <property type="molecule type" value="Genomic_DNA"/>
</dbReference>
<protein>
    <submittedName>
        <fullName evidence="5">GntR family transcriptional regulator</fullName>
    </submittedName>
</protein>
<evidence type="ECO:0000313" key="6">
    <source>
        <dbReference type="Proteomes" id="UP000292452"/>
    </source>
</evidence>
<dbReference type="Pfam" id="PF00392">
    <property type="entry name" value="GntR"/>
    <property type="match status" value="1"/>
</dbReference>
<dbReference type="SUPFAM" id="SSF64288">
    <property type="entry name" value="Chorismate lyase-like"/>
    <property type="match status" value="1"/>
</dbReference>
<evidence type="ECO:0000256" key="1">
    <source>
        <dbReference type="ARBA" id="ARBA00023015"/>
    </source>
</evidence>
<dbReference type="Gene3D" id="3.40.1410.10">
    <property type="entry name" value="Chorismate lyase-like"/>
    <property type="match status" value="1"/>
</dbReference>
<dbReference type="RefSeq" id="WP_052855205.1">
    <property type="nucleotide sequence ID" value="NZ_NDXL01000001.1"/>
</dbReference>
<gene>
    <name evidence="5" type="ORF">EYS09_17050</name>
</gene>
<dbReference type="PANTHER" id="PTHR44846:SF1">
    <property type="entry name" value="MANNOSYL-D-GLYCERATE TRANSPORT_METABOLISM SYSTEM REPRESSOR MNGR-RELATED"/>
    <property type="match status" value="1"/>
</dbReference>
<dbReference type="GO" id="GO:0003677">
    <property type="term" value="F:DNA binding"/>
    <property type="evidence" value="ECO:0007669"/>
    <property type="project" value="UniProtKB-KW"/>
</dbReference>
<reference evidence="5 6" key="1">
    <citation type="submission" date="2019-02" db="EMBL/GenBank/DDBJ databases">
        <title>Draft Genome Sequence of Streptomyces sp. AM-2504, identified by 16S rRNA comparative analysis as a Streptomyces Kasugaensis strain.</title>
        <authorList>
            <person name="Napolioni V."/>
            <person name="Giuliodori A.M."/>
            <person name="Spurio R."/>
            <person name="Fabbretti A."/>
        </authorList>
    </citation>
    <scope>NUCLEOTIDE SEQUENCE [LARGE SCALE GENOMIC DNA]</scope>
    <source>
        <strain evidence="5 6">AM-2504</strain>
    </source>
</reference>
<evidence type="ECO:0000256" key="2">
    <source>
        <dbReference type="ARBA" id="ARBA00023125"/>
    </source>
</evidence>
<dbReference type="InterPro" id="IPR028978">
    <property type="entry name" value="Chorismate_lyase_/UTRA_dom_sf"/>
</dbReference>
<dbReference type="InterPro" id="IPR050679">
    <property type="entry name" value="Bact_HTH_transcr_reg"/>
</dbReference>
<comment type="caution">
    <text evidence="5">The sequence shown here is derived from an EMBL/GenBank/DDBJ whole genome shotgun (WGS) entry which is preliminary data.</text>
</comment>
<dbReference type="Pfam" id="PF07702">
    <property type="entry name" value="UTRA"/>
    <property type="match status" value="1"/>
</dbReference>
<evidence type="ECO:0000256" key="3">
    <source>
        <dbReference type="ARBA" id="ARBA00023163"/>
    </source>
</evidence>
<dbReference type="CDD" id="cd07377">
    <property type="entry name" value="WHTH_GntR"/>
    <property type="match status" value="1"/>
</dbReference>
<dbReference type="Gene3D" id="1.10.10.10">
    <property type="entry name" value="Winged helix-like DNA-binding domain superfamily/Winged helix DNA-binding domain"/>
    <property type="match status" value="1"/>
</dbReference>
<evidence type="ECO:0000259" key="4">
    <source>
        <dbReference type="PROSITE" id="PS50949"/>
    </source>
</evidence>
<dbReference type="InterPro" id="IPR000524">
    <property type="entry name" value="Tscrpt_reg_HTH_GntR"/>
</dbReference>
<proteinExistence type="predicted"/>